<feature type="domain" description="PAC" evidence="14">
    <location>
        <begin position="430"/>
        <end position="480"/>
    </location>
</feature>
<keyword evidence="9" id="KW-0067">ATP-binding</keyword>
<dbReference type="FunFam" id="1.10.287.130:FF:000132">
    <property type="entry name" value="Sensory transduction histidine kinase"/>
    <property type="match status" value="1"/>
</dbReference>
<dbReference type="Gene3D" id="1.10.287.130">
    <property type="match status" value="1"/>
</dbReference>
<dbReference type="GO" id="GO:0000155">
    <property type="term" value="F:phosphorelay sensor kinase activity"/>
    <property type="evidence" value="ECO:0000318"/>
    <property type="project" value="GO_Central"/>
</dbReference>
<feature type="domain" description="Histidine kinase" evidence="13">
    <location>
        <begin position="497"/>
        <end position="716"/>
    </location>
</feature>
<feature type="domain" description="HAMP" evidence="15">
    <location>
        <begin position="301"/>
        <end position="354"/>
    </location>
</feature>
<name>Q8TMU6_METAC</name>
<dbReference type="PANTHER" id="PTHR43047:SF72">
    <property type="entry name" value="OSMOSENSING HISTIDINE PROTEIN KINASE SLN1"/>
    <property type="match status" value="1"/>
</dbReference>
<evidence type="ECO:0000256" key="1">
    <source>
        <dbReference type="ARBA" id="ARBA00000085"/>
    </source>
</evidence>
<keyword evidence="11" id="KW-0472">Membrane</keyword>
<reference evidence="16 17" key="1">
    <citation type="journal article" date="2002" name="Genome Res.">
        <title>The genome of Methanosarcina acetivorans reveals extensive metabolic and physiological diversity.</title>
        <authorList>
            <person name="Galagan J.E."/>
            <person name="Nusbaum C."/>
            <person name="Roy A."/>
            <person name="Endrizzi M.G."/>
            <person name="Macdonald P."/>
            <person name="FitzHugh W."/>
            <person name="Calvo S."/>
            <person name="Engels R."/>
            <person name="Smirnov S."/>
            <person name="Atnoor D."/>
            <person name="Brown A."/>
            <person name="Allen N."/>
            <person name="Naylor J."/>
            <person name="Stange-Thomann N."/>
            <person name="DeArellano K."/>
            <person name="Johnson R."/>
            <person name="Linton L."/>
            <person name="McEwan P."/>
            <person name="McKernan K."/>
            <person name="Talamas J."/>
            <person name="Tirrell A."/>
            <person name="Ye W."/>
            <person name="Zimmer A."/>
            <person name="Barber R.D."/>
            <person name="Cann I."/>
            <person name="Graham D.E."/>
            <person name="Grahame D.A."/>
            <person name="Guss A."/>
            <person name="Hedderich R."/>
            <person name="Ingram-Smith C."/>
            <person name="Kuettner C.H."/>
            <person name="Krzycki J.A."/>
            <person name="Leigh J.A."/>
            <person name="Li W."/>
            <person name="Liu J."/>
            <person name="Mukhopadhyay B."/>
            <person name="Reeve J.N."/>
            <person name="Smith K."/>
            <person name="Springer T.A."/>
            <person name="Umayam L.A."/>
            <person name="White O."/>
            <person name="White R.H."/>
            <person name="de Macario E.C."/>
            <person name="Ferry J.G."/>
            <person name="Jarrell K.F."/>
            <person name="Jing H."/>
            <person name="Macario A.J.L."/>
            <person name="Paulsen I."/>
            <person name="Pritchett M."/>
            <person name="Sowers K.R."/>
            <person name="Swanson R.V."/>
            <person name="Zinder S.H."/>
            <person name="Lander E."/>
            <person name="Metcalf W.W."/>
            <person name="Birren B."/>
        </authorList>
    </citation>
    <scope>NUCLEOTIDE SEQUENCE [LARGE SCALE GENOMIC DNA]</scope>
    <source>
        <strain evidence="17">ATCC 35395 / DSM 2834 / JCM 12185 / C2A</strain>
    </source>
</reference>
<dbReference type="PANTHER" id="PTHR43047">
    <property type="entry name" value="TWO-COMPONENT HISTIDINE PROTEIN KINASE"/>
    <property type="match status" value="1"/>
</dbReference>
<dbReference type="EMBL" id="AE010299">
    <property type="protein sequence ID" value="AAM05937.1"/>
    <property type="molecule type" value="Genomic_DNA"/>
</dbReference>
<dbReference type="InterPro" id="IPR005467">
    <property type="entry name" value="His_kinase_dom"/>
</dbReference>
<dbReference type="CDD" id="cd16922">
    <property type="entry name" value="HATPase_EvgS-ArcB-TorS-like"/>
    <property type="match status" value="1"/>
</dbReference>
<dbReference type="InterPro" id="IPR036097">
    <property type="entry name" value="HisK_dim/P_sf"/>
</dbReference>
<dbReference type="STRING" id="188937.MA_2555"/>
<dbReference type="Pfam" id="PF02518">
    <property type="entry name" value="HATPase_c"/>
    <property type="match status" value="1"/>
</dbReference>
<keyword evidence="7" id="KW-0547">Nucleotide-binding</keyword>
<evidence type="ECO:0000256" key="3">
    <source>
        <dbReference type="ARBA" id="ARBA00012438"/>
    </source>
</evidence>
<evidence type="ECO:0000256" key="8">
    <source>
        <dbReference type="ARBA" id="ARBA00022777"/>
    </source>
</evidence>
<dbReference type="InterPro" id="IPR035965">
    <property type="entry name" value="PAS-like_dom_sf"/>
</dbReference>
<dbReference type="Gene3D" id="6.10.340.10">
    <property type="match status" value="1"/>
</dbReference>
<dbReference type="Gene3D" id="3.30.450.20">
    <property type="entry name" value="PAS domain"/>
    <property type="match status" value="1"/>
</dbReference>
<dbReference type="PROSITE" id="PS50109">
    <property type="entry name" value="HIS_KIN"/>
    <property type="match status" value="1"/>
</dbReference>
<dbReference type="GO" id="GO:0005886">
    <property type="term" value="C:plasma membrane"/>
    <property type="evidence" value="ECO:0000318"/>
    <property type="project" value="GO_Central"/>
</dbReference>
<evidence type="ECO:0000259" key="14">
    <source>
        <dbReference type="PROSITE" id="PS50113"/>
    </source>
</evidence>
<keyword evidence="17" id="KW-1185">Reference proteome</keyword>
<evidence type="ECO:0000259" key="15">
    <source>
        <dbReference type="PROSITE" id="PS50885"/>
    </source>
</evidence>
<dbReference type="SUPFAM" id="SSF55874">
    <property type="entry name" value="ATPase domain of HSP90 chaperone/DNA topoisomerase II/histidine kinase"/>
    <property type="match status" value="1"/>
</dbReference>
<dbReference type="SMART" id="SM00387">
    <property type="entry name" value="HATPase_c"/>
    <property type="match status" value="1"/>
</dbReference>
<dbReference type="Pfam" id="PF00512">
    <property type="entry name" value="HisKA"/>
    <property type="match status" value="1"/>
</dbReference>
<dbReference type="InterPro" id="IPR004358">
    <property type="entry name" value="Sig_transdc_His_kin-like_C"/>
</dbReference>
<dbReference type="InterPro" id="IPR007892">
    <property type="entry name" value="CHASE4"/>
</dbReference>
<evidence type="ECO:0000256" key="11">
    <source>
        <dbReference type="ARBA" id="ARBA00023136"/>
    </source>
</evidence>
<evidence type="ECO:0000256" key="10">
    <source>
        <dbReference type="ARBA" id="ARBA00023012"/>
    </source>
</evidence>
<keyword evidence="8 16" id="KW-0418">Kinase</keyword>
<dbReference type="InterPro" id="IPR003660">
    <property type="entry name" value="HAMP_dom"/>
</dbReference>
<dbReference type="InterPro" id="IPR000700">
    <property type="entry name" value="PAS-assoc_C"/>
</dbReference>
<keyword evidence="4" id="KW-1003">Cell membrane</keyword>
<evidence type="ECO:0000313" key="17">
    <source>
        <dbReference type="Proteomes" id="UP000002487"/>
    </source>
</evidence>
<keyword evidence="6" id="KW-0808">Transferase</keyword>
<dbReference type="NCBIfam" id="TIGR00229">
    <property type="entry name" value="sensory_box"/>
    <property type="match status" value="1"/>
</dbReference>
<dbReference type="SMART" id="SM00388">
    <property type="entry name" value="HisKA"/>
    <property type="match status" value="1"/>
</dbReference>
<dbReference type="SUPFAM" id="SSF55785">
    <property type="entry name" value="PYP-like sensor domain (PAS domain)"/>
    <property type="match status" value="1"/>
</dbReference>
<dbReference type="GO" id="GO:0009927">
    <property type="term" value="F:histidine phosphotransfer kinase activity"/>
    <property type="evidence" value="ECO:0000318"/>
    <property type="project" value="GO_Central"/>
</dbReference>
<evidence type="ECO:0000256" key="7">
    <source>
        <dbReference type="ARBA" id="ARBA00022741"/>
    </source>
</evidence>
<dbReference type="InterPro" id="IPR036890">
    <property type="entry name" value="HATPase_C_sf"/>
</dbReference>
<evidence type="ECO:0000256" key="12">
    <source>
        <dbReference type="SAM" id="MobiDB-lite"/>
    </source>
</evidence>
<protein>
    <recommendedName>
        <fullName evidence="3">histidine kinase</fullName>
        <ecNumber evidence="3">2.7.13.3</ecNumber>
    </recommendedName>
</protein>
<dbReference type="FunFam" id="3.30.450.20:FF:000185">
    <property type="entry name" value="Sensory transduction histidine kinase"/>
    <property type="match status" value="1"/>
</dbReference>
<dbReference type="InterPro" id="IPR003594">
    <property type="entry name" value="HATPase_dom"/>
</dbReference>
<gene>
    <name evidence="16" type="ordered locus">MA_2555</name>
</gene>
<dbReference type="EnsemblBacteria" id="AAM05937">
    <property type="protein sequence ID" value="AAM05937"/>
    <property type="gene ID" value="MA_2555"/>
</dbReference>
<organism evidence="16 17">
    <name type="scientific">Methanosarcina acetivorans (strain ATCC 35395 / DSM 2834 / JCM 12185 / C2A)</name>
    <dbReference type="NCBI Taxonomy" id="188937"/>
    <lineage>
        <taxon>Archaea</taxon>
        <taxon>Methanobacteriati</taxon>
        <taxon>Methanobacteriota</taxon>
        <taxon>Stenosarchaea group</taxon>
        <taxon>Methanomicrobia</taxon>
        <taxon>Methanosarcinales</taxon>
        <taxon>Methanosarcinaceae</taxon>
        <taxon>Methanosarcina</taxon>
    </lineage>
</organism>
<dbReference type="GO" id="GO:0005524">
    <property type="term" value="F:ATP binding"/>
    <property type="evidence" value="ECO:0007669"/>
    <property type="project" value="UniProtKB-KW"/>
</dbReference>
<dbReference type="CDD" id="cd00130">
    <property type="entry name" value="PAS"/>
    <property type="match status" value="1"/>
</dbReference>
<evidence type="ECO:0000256" key="5">
    <source>
        <dbReference type="ARBA" id="ARBA00022553"/>
    </source>
</evidence>
<evidence type="ECO:0000256" key="4">
    <source>
        <dbReference type="ARBA" id="ARBA00022475"/>
    </source>
</evidence>
<dbReference type="GO" id="GO:0000160">
    <property type="term" value="P:phosphorelay signal transduction system"/>
    <property type="evidence" value="ECO:0000318"/>
    <property type="project" value="GO_Central"/>
</dbReference>
<sequence>MLGVYAIDISKKVLIITLLIFAVLTASFTFTHNMQLSNFLELEQADTLENVERVQNSVATEQGYLDYIVQDWACWDDTYRFIDDKNQEYINVDLQNQTLAGINVNVMIFVNNSGEVVYIKSVNTHTAEEMPVSDDLLAMIKDGSLLTTGDEDSISGFVLLEEDPMFISCHPILTTTYEGPSKGTLIFGRYFDDELLDSFKRVTRSSLLMYRADENMPADFQTKIKNASENPDRIIVEPLNEDQIAGYFGLKDINGDLALLIRADFPRELYRHGERTLNYMYWFLILTGLMTGVGVKFALDKLFISRLVEIDDFVTKVRSEKDLSKRLDLKDNDELYRLSREINGMLNEIYLAEQELKAQAREKKVLLDSLNELVVFVSPELKIIWANKAALEYMNMDLESAMGVCLKATPGISGPLVEFMYLEHIFTSEEKKSGEFTAKDGKVWFFQATPVTDDQGKIIGVLQTCRDVTERKEAEKLLQEKQVAEVANRTKSEFLANMSHELRTPLNSIIGFSDLLYEKIYGDLNEKQLKAVGNISRSGKHLLNLINDILDLSKVEAGKLELEYKEFELSSKLNSIKNLLSPIADRKMIEVQIQVDESLNTIRADEARFAQIMYNLLDNAIKFSKENGLVEIDAKRKGDTVEITVKDYGIGIKVEDQSKLFKPFSQIASFSSKKVQGTGLGLALVKQIVNLHGGYIWFNSRIGEGSTFAFTIPINGNKRTEGDSEVEASNIAGKAEDSES</sequence>
<dbReference type="InterPro" id="IPR013656">
    <property type="entry name" value="PAS_4"/>
</dbReference>
<evidence type="ECO:0000256" key="6">
    <source>
        <dbReference type="ARBA" id="ARBA00022679"/>
    </source>
</evidence>
<comment type="catalytic activity">
    <reaction evidence="1">
        <text>ATP + protein L-histidine = ADP + protein N-phospho-L-histidine.</text>
        <dbReference type="EC" id="2.7.13.3"/>
    </reaction>
</comment>
<dbReference type="KEGG" id="mac:MA_2555"/>
<evidence type="ECO:0000259" key="13">
    <source>
        <dbReference type="PROSITE" id="PS50109"/>
    </source>
</evidence>
<comment type="subcellular location">
    <subcellularLocation>
        <location evidence="2">Cell membrane</location>
    </subcellularLocation>
</comment>
<evidence type="ECO:0000256" key="9">
    <source>
        <dbReference type="ARBA" id="ARBA00022840"/>
    </source>
</evidence>
<dbReference type="PhylomeDB" id="Q8TMU6"/>
<dbReference type="InterPro" id="IPR000014">
    <property type="entry name" value="PAS"/>
</dbReference>
<evidence type="ECO:0000256" key="2">
    <source>
        <dbReference type="ARBA" id="ARBA00004236"/>
    </source>
</evidence>
<feature type="region of interest" description="Disordered" evidence="12">
    <location>
        <begin position="719"/>
        <end position="740"/>
    </location>
</feature>
<dbReference type="SUPFAM" id="SSF47384">
    <property type="entry name" value="Homodimeric domain of signal transducing histidine kinase"/>
    <property type="match status" value="1"/>
</dbReference>
<dbReference type="Gene3D" id="3.30.565.10">
    <property type="entry name" value="Histidine kinase-like ATPase, C-terminal domain"/>
    <property type="match status" value="1"/>
</dbReference>
<dbReference type="Pfam" id="PF08448">
    <property type="entry name" value="PAS_4"/>
    <property type="match status" value="1"/>
</dbReference>
<proteinExistence type="predicted"/>
<dbReference type="Pfam" id="PF05228">
    <property type="entry name" value="CHASE4"/>
    <property type="match status" value="1"/>
</dbReference>
<dbReference type="FunFam" id="3.30.565.10:FF:000023">
    <property type="entry name" value="PAS domain-containing sensor histidine kinase"/>
    <property type="match status" value="1"/>
</dbReference>
<dbReference type="InParanoid" id="Q8TMU6"/>
<keyword evidence="5" id="KW-0597">Phosphoprotein</keyword>
<dbReference type="HOGENOM" id="CLU_009587_1_0_2"/>
<evidence type="ECO:0000313" key="16">
    <source>
        <dbReference type="EMBL" id="AAM05937.1"/>
    </source>
</evidence>
<dbReference type="EC" id="2.7.13.3" evidence="3"/>
<dbReference type="PROSITE" id="PS50113">
    <property type="entry name" value="PAC"/>
    <property type="match status" value="1"/>
</dbReference>
<dbReference type="CDD" id="cd00082">
    <property type="entry name" value="HisKA"/>
    <property type="match status" value="1"/>
</dbReference>
<dbReference type="PROSITE" id="PS50885">
    <property type="entry name" value="HAMP"/>
    <property type="match status" value="1"/>
</dbReference>
<dbReference type="InterPro" id="IPR003661">
    <property type="entry name" value="HisK_dim/P_dom"/>
</dbReference>
<accession>Q8TMU6</accession>
<dbReference type="AlphaFoldDB" id="Q8TMU6"/>
<keyword evidence="10" id="KW-0902">Two-component regulatory system</keyword>
<dbReference type="PRINTS" id="PR00344">
    <property type="entry name" value="BCTRLSENSOR"/>
</dbReference>
<dbReference type="Proteomes" id="UP000002487">
    <property type="component" value="Chromosome"/>
</dbReference>